<dbReference type="InterPro" id="IPR003245">
    <property type="entry name" value="Phytocyanin_dom"/>
</dbReference>
<protein>
    <submittedName>
        <fullName evidence="4">Mavicyanin-like</fullName>
    </submittedName>
</protein>
<feature type="signal peptide" evidence="1">
    <location>
        <begin position="1"/>
        <end position="32"/>
    </location>
</feature>
<name>A0ABM0PQ88_PRUMU</name>
<feature type="chain" id="PRO_5045900682" evidence="1">
    <location>
        <begin position="33"/>
        <end position="171"/>
    </location>
</feature>
<sequence>MVKSSMNNGNLMVFAVAVAAAAASMVLQTTEAAEYVVGDDLGWTVPPNGAATYVEWASKYNFLVNDILDFKFAQGEHDVTLVTKENFEICNSTDPLFQLQKPASFQFLSADTFYIICSFAGHCAQGQKVAVTFAPSASPSPSPSPSSADAPPAASLPLKFVLSRKVGFRKV</sequence>
<evidence type="ECO:0000256" key="1">
    <source>
        <dbReference type="SAM" id="SignalP"/>
    </source>
</evidence>
<keyword evidence="1" id="KW-0732">Signal</keyword>
<dbReference type="Proteomes" id="UP000694861">
    <property type="component" value="Linkage group LG8"/>
</dbReference>
<gene>
    <name evidence="4" type="primary">LOC103341158</name>
</gene>
<dbReference type="GeneID" id="103341158"/>
<feature type="domain" description="Phytocyanin" evidence="2">
    <location>
        <begin position="33"/>
        <end position="135"/>
    </location>
</feature>
<dbReference type="Pfam" id="PF02298">
    <property type="entry name" value="Cu_bind_like"/>
    <property type="match status" value="1"/>
</dbReference>
<reference evidence="4" key="2">
    <citation type="submission" date="2025-08" db="UniProtKB">
        <authorList>
            <consortium name="RefSeq"/>
        </authorList>
    </citation>
    <scope>IDENTIFICATION</scope>
</reference>
<evidence type="ECO:0000313" key="3">
    <source>
        <dbReference type="Proteomes" id="UP000694861"/>
    </source>
</evidence>
<accession>A0ABM0PQ88</accession>
<dbReference type="Gene3D" id="2.60.40.420">
    <property type="entry name" value="Cupredoxins - blue copper proteins"/>
    <property type="match status" value="1"/>
</dbReference>
<reference evidence="3" key="1">
    <citation type="journal article" date="2012" name="Nat. Commun.">
        <title>The genome of Prunus mume.</title>
        <authorList>
            <person name="Zhang Q."/>
            <person name="Chen W."/>
            <person name="Sun L."/>
            <person name="Zhao F."/>
            <person name="Huang B."/>
            <person name="Yang W."/>
            <person name="Tao Y."/>
            <person name="Wang J."/>
            <person name="Yuan Z."/>
            <person name="Fan G."/>
            <person name="Xing Z."/>
            <person name="Han C."/>
            <person name="Pan H."/>
            <person name="Zhong X."/>
            <person name="Shi W."/>
            <person name="Liang X."/>
            <person name="Du D."/>
            <person name="Sun F."/>
            <person name="Xu Z."/>
            <person name="Hao R."/>
            <person name="Lv T."/>
            <person name="Lv Y."/>
            <person name="Zheng Z."/>
            <person name="Sun M."/>
            <person name="Luo L."/>
            <person name="Cai M."/>
            <person name="Gao Y."/>
            <person name="Wang J."/>
            <person name="Yin Y."/>
            <person name="Xu X."/>
            <person name="Cheng T."/>
            <person name="Wang J."/>
        </authorList>
    </citation>
    <scope>NUCLEOTIDE SEQUENCE [LARGE SCALE GENOMIC DNA]</scope>
</reference>
<organism evidence="3 4">
    <name type="scientific">Prunus mume</name>
    <name type="common">Japanese apricot</name>
    <name type="synonym">Armeniaca mume</name>
    <dbReference type="NCBI Taxonomy" id="102107"/>
    <lineage>
        <taxon>Eukaryota</taxon>
        <taxon>Viridiplantae</taxon>
        <taxon>Streptophyta</taxon>
        <taxon>Embryophyta</taxon>
        <taxon>Tracheophyta</taxon>
        <taxon>Spermatophyta</taxon>
        <taxon>Magnoliopsida</taxon>
        <taxon>eudicotyledons</taxon>
        <taxon>Gunneridae</taxon>
        <taxon>Pentapetalae</taxon>
        <taxon>rosids</taxon>
        <taxon>fabids</taxon>
        <taxon>Rosales</taxon>
        <taxon>Rosaceae</taxon>
        <taxon>Amygdaloideae</taxon>
        <taxon>Amygdaleae</taxon>
        <taxon>Prunus</taxon>
    </lineage>
</organism>
<dbReference type="PANTHER" id="PTHR33021">
    <property type="entry name" value="BLUE COPPER PROTEIN"/>
    <property type="match status" value="1"/>
</dbReference>
<dbReference type="PROSITE" id="PS51485">
    <property type="entry name" value="PHYTOCYANIN"/>
    <property type="match status" value="1"/>
</dbReference>
<dbReference type="InterPro" id="IPR039391">
    <property type="entry name" value="Phytocyanin-like"/>
</dbReference>
<evidence type="ECO:0000259" key="2">
    <source>
        <dbReference type="PROSITE" id="PS51485"/>
    </source>
</evidence>
<proteinExistence type="predicted"/>
<dbReference type="PANTHER" id="PTHR33021:SF325">
    <property type="entry name" value="PHYTOCYANIN DOMAIN-CONTAINING PROTEIN"/>
    <property type="match status" value="1"/>
</dbReference>
<keyword evidence="3" id="KW-1185">Reference proteome</keyword>
<dbReference type="RefSeq" id="XP_008242860.1">
    <property type="nucleotide sequence ID" value="XM_008244638.1"/>
</dbReference>
<dbReference type="SUPFAM" id="SSF49503">
    <property type="entry name" value="Cupredoxins"/>
    <property type="match status" value="1"/>
</dbReference>
<evidence type="ECO:0000313" key="4">
    <source>
        <dbReference type="RefSeq" id="XP_008242860.1"/>
    </source>
</evidence>
<dbReference type="InterPro" id="IPR008972">
    <property type="entry name" value="Cupredoxin"/>
</dbReference>